<feature type="region of interest" description="Disordered" evidence="11">
    <location>
        <begin position="970"/>
        <end position="1018"/>
    </location>
</feature>
<keyword evidence="5 9" id="KW-0653">Protein transport</keyword>
<name>A0A1H3MAN2_9BACT</name>
<dbReference type="InterPro" id="IPR005665">
    <property type="entry name" value="SecF_bac"/>
</dbReference>
<dbReference type="PANTHER" id="PTHR30081:SF1">
    <property type="entry name" value="PROTEIN TRANSLOCASE SUBUNIT SECD"/>
    <property type="match status" value="1"/>
</dbReference>
<accession>A0A1H3MAN2</accession>
<dbReference type="NCBIfam" id="TIGR00916">
    <property type="entry name" value="2A0604s01"/>
    <property type="match status" value="1"/>
</dbReference>
<evidence type="ECO:0000313" key="15">
    <source>
        <dbReference type="EMBL" id="SDY73797.1"/>
    </source>
</evidence>
<feature type="transmembrane region" description="Helical" evidence="9">
    <location>
        <begin position="7"/>
        <end position="27"/>
    </location>
</feature>
<dbReference type="InterPro" id="IPR022646">
    <property type="entry name" value="SecD/SecF_CS"/>
</dbReference>
<dbReference type="GO" id="GO:0006605">
    <property type="term" value="P:protein targeting"/>
    <property type="evidence" value="ECO:0007669"/>
    <property type="project" value="UniProtKB-UniRule"/>
</dbReference>
<evidence type="ECO:0000259" key="12">
    <source>
        <dbReference type="Pfam" id="PF02355"/>
    </source>
</evidence>
<dbReference type="GO" id="GO:0005886">
    <property type="term" value="C:plasma membrane"/>
    <property type="evidence" value="ECO:0007669"/>
    <property type="project" value="UniProtKB-SubCell"/>
</dbReference>
<proteinExistence type="inferred from homology"/>
<reference evidence="16" key="1">
    <citation type="submission" date="2016-10" db="EMBL/GenBank/DDBJ databases">
        <authorList>
            <person name="Varghese N."/>
            <person name="Submissions S."/>
        </authorList>
    </citation>
    <scope>NUCLEOTIDE SEQUENCE [LARGE SCALE GENOMIC DNA]</scope>
    <source>
        <strain evidence="16">CGMCC 1.8975</strain>
    </source>
</reference>
<dbReference type="NCBIfam" id="NF009585">
    <property type="entry name" value="PRK13024.1-5"/>
    <property type="match status" value="1"/>
</dbReference>
<dbReference type="EMBL" id="FNOV01000012">
    <property type="protein sequence ID" value="SDY73797.1"/>
    <property type="molecule type" value="Genomic_DNA"/>
</dbReference>
<comment type="caution">
    <text evidence="9">Lacks conserved residue(s) required for the propagation of feature annotation.</text>
</comment>
<feature type="transmembrane region" description="Helical" evidence="9">
    <location>
        <begin position="585"/>
        <end position="610"/>
    </location>
</feature>
<feature type="transmembrane region" description="Helical" evidence="9">
    <location>
        <begin position="493"/>
        <end position="512"/>
    </location>
</feature>
<dbReference type="GO" id="GO:0043952">
    <property type="term" value="P:protein transport by the Sec complex"/>
    <property type="evidence" value="ECO:0007669"/>
    <property type="project" value="UniProtKB-UniRule"/>
</dbReference>
<dbReference type="FunFam" id="1.20.1640.10:FF:000004">
    <property type="entry name" value="Protein translocase subunit SecD"/>
    <property type="match status" value="1"/>
</dbReference>
<dbReference type="GO" id="GO:0065002">
    <property type="term" value="P:intracellular protein transmembrane transport"/>
    <property type="evidence" value="ECO:0007669"/>
    <property type="project" value="UniProtKB-UniRule"/>
</dbReference>
<dbReference type="HAMAP" id="MF_01463_B">
    <property type="entry name" value="SecD_B"/>
    <property type="match status" value="1"/>
</dbReference>
<dbReference type="Gene3D" id="1.20.1640.10">
    <property type="entry name" value="Multidrug efflux transporter AcrB transmembrane domain"/>
    <property type="match status" value="2"/>
</dbReference>
<dbReference type="NCBIfam" id="TIGR01129">
    <property type="entry name" value="secD"/>
    <property type="match status" value="1"/>
</dbReference>
<dbReference type="InterPro" id="IPR005791">
    <property type="entry name" value="SecD"/>
</dbReference>
<feature type="transmembrane region" description="Helical" evidence="9">
    <location>
        <begin position="545"/>
        <end position="564"/>
    </location>
</feature>
<dbReference type="InterPro" id="IPR048631">
    <property type="entry name" value="SecD_1st"/>
</dbReference>
<dbReference type="InterPro" id="IPR022645">
    <property type="entry name" value="SecD/SecF_bac"/>
</dbReference>
<evidence type="ECO:0000259" key="13">
    <source>
        <dbReference type="Pfam" id="PF21760"/>
    </source>
</evidence>
<organism evidence="15 16">
    <name type="scientific">Hymenobacter psychrophilus</name>
    <dbReference type="NCBI Taxonomy" id="651662"/>
    <lineage>
        <taxon>Bacteria</taxon>
        <taxon>Pseudomonadati</taxon>
        <taxon>Bacteroidota</taxon>
        <taxon>Cytophagia</taxon>
        <taxon>Cytophagales</taxon>
        <taxon>Hymenobacteraceae</taxon>
        <taxon>Hymenobacter</taxon>
    </lineage>
</organism>
<comment type="similarity">
    <text evidence="9">Belongs to the SecD/SecF family. SecD subfamily.</text>
</comment>
<dbReference type="InterPro" id="IPR054384">
    <property type="entry name" value="SecDF_P1_head"/>
</dbReference>
<comment type="subunit">
    <text evidence="9">Forms a complex with SecF. Part of the essential Sec protein translocation apparatus which comprises SecA, SecYEG and auxiliary proteins SecDF. Other proteins may also be involved.</text>
</comment>
<comment type="similarity">
    <text evidence="10">Belongs to the SecD/SecF family. SecF subfamily.</text>
</comment>
<dbReference type="Pfam" id="PF22599">
    <property type="entry name" value="SecDF_P1_head"/>
    <property type="match status" value="1"/>
</dbReference>
<keyword evidence="7 9" id="KW-0811">Translocation</keyword>
<evidence type="ECO:0000256" key="2">
    <source>
        <dbReference type="ARBA" id="ARBA00022448"/>
    </source>
</evidence>
<dbReference type="InterPro" id="IPR048634">
    <property type="entry name" value="SecD_SecF_C"/>
</dbReference>
<dbReference type="Gene3D" id="3.30.70.3220">
    <property type="match status" value="1"/>
</dbReference>
<evidence type="ECO:0000256" key="6">
    <source>
        <dbReference type="ARBA" id="ARBA00022989"/>
    </source>
</evidence>
<evidence type="ECO:0000256" key="9">
    <source>
        <dbReference type="HAMAP-Rule" id="MF_01463"/>
    </source>
</evidence>
<dbReference type="Proteomes" id="UP000199249">
    <property type="component" value="Unassembled WGS sequence"/>
</dbReference>
<feature type="compositionally biased region" description="Low complexity" evidence="11">
    <location>
        <begin position="1007"/>
        <end position="1018"/>
    </location>
</feature>
<feature type="transmembrane region" description="Helical" evidence="9">
    <location>
        <begin position="862"/>
        <end position="882"/>
    </location>
</feature>
<dbReference type="NCBIfam" id="TIGR00966">
    <property type="entry name" value="transloc_SecF"/>
    <property type="match status" value="1"/>
</dbReference>
<evidence type="ECO:0000256" key="3">
    <source>
        <dbReference type="ARBA" id="ARBA00022475"/>
    </source>
</evidence>
<dbReference type="PRINTS" id="PR01755">
    <property type="entry name" value="SECFTRNLCASE"/>
</dbReference>
<dbReference type="PANTHER" id="PTHR30081">
    <property type="entry name" value="PROTEIN-EXPORT MEMBRANE PROTEIN SEC"/>
    <property type="match status" value="1"/>
</dbReference>
<dbReference type="Pfam" id="PF07549">
    <property type="entry name" value="Sec_GG"/>
    <property type="match status" value="1"/>
</dbReference>
<evidence type="ECO:0000256" key="4">
    <source>
        <dbReference type="ARBA" id="ARBA00022692"/>
    </source>
</evidence>
<evidence type="ECO:0000256" key="11">
    <source>
        <dbReference type="SAM" id="MobiDB-lite"/>
    </source>
</evidence>
<keyword evidence="4 9" id="KW-0812">Transmembrane</keyword>
<feature type="transmembrane region" description="Helical" evidence="9">
    <location>
        <begin position="676"/>
        <end position="694"/>
    </location>
</feature>
<feature type="transmembrane region" description="Helical" evidence="9">
    <location>
        <begin position="936"/>
        <end position="961"/>
    </location>
</feature>
<feature type="domain" description="Protein export membrane protein SecD/SecF C-terminal" evidence="12">
    <location>
        <begin position="474"/>
        <end position="644"/>
    </location>
</feature>
<keyword evidence="16" id="KW-1185">Reference proteome</keyword>
<keyword evidence="8 9" id="KW-0472">Membrane</keyword>
<keyword evidence="6 9" id="KW-1133">Transmembrane helix</keyword>
<feature type="transmembrane region" description="Helical" evidence="9">
    <location>
        <begin position="913"/>
        <end position="930"/>
    </location>
</feature>
<feature type="domain" description="Protein translocase subunit SecDF P1" evidence="13">
    <location>
        <begin position="180"/>
        <end position="238"/>
    </location>
</feature>
<evidence type="ECO:0000313" key="16">
    <source>
        <dbReference type="Proteomes" id="UP000199249"/>
    </source>
</evidence>
<comment type="function">
    <text evidence="9">Part of the Sec protein translocase complex. Interacts with the SecYEG preprotein conducting channel. SecDF uses the proton motive force (PMF) to complete protein translocation after the ATP-dependent function of SecA.</text>
</comment>
<evidence type="ECO:0000256" key="10">
    <source>
        <dbReference type="HAMAP-Rule" id="MF_01464"/>
    </source>
</evidence>
<dbReference type="STRING" id="651662.SAMN04488069_112123"/>
<feature type="transmembrane region" description="Helical" evidence="9">
    <location>
        <begin position="616"/>
        <end position="635"/>
    </location>
</feature>
<dbReference type="Pfam" id="PF02355">
    <property type="entry name" value="SecD_SecF_C"/>
    <property type="match status" value="2"/>
</dbReference>
<feature type="transmembrane region" description="Helical" evidence="9">
    <location>
        <begin position="517"/>
        <end position="539"/>
    </location>
</feature>
<feature type="transmembrane region" description="Helical" evidence="9">
    <location>
        <begin position="828"/>
        <end position="850"/>
    </location>
</feature>
<feature type="domain" description="SecDF P1 head subdomain" evidence="14">
    <location>
        <begin position="375"/>
        <end position="471"/>
    </location>
</feature>
<dbReference type="Gene3D" id="3.30.1360.200">
    <property type="match status" value="1"/>
</dbReference>
<dbReference type="AlphaFoldDB" id="A0A1H3MAN2"/>
<dbReference type="RefSeq" id="WP_245711946.1">
    <property type="nucleotide sequence ID" value="NZ_FNOV01000012.1"/>
</dbReference>
<comment type="subunit">
    <text evidence="10">Forms a complex with SecD. Part of the essential Sec protein translocation apparatus which comprises SecA, SecYEG and auxiliary proteins SecDF. Other proteins may also be involved.</text>
</comment>
<gene>
    <name evidence="9" type="primary">secD</name>
    <name evidence="10" type="synonym">secF</name>
    <name evidence="15" type="ORF">SAMN04488069_112123</name>
</gene>
<dbReference type="InterPro" id="IPR055344">
    <property type="entry name" value="SecD_SecF_C_bact"/>
</dbReference>
<dbReference type="HAMAP" id="MF_01464_B">
    <property type="entry name" value="SecF_B"/>
    <property type="match status" value="1"/>
</dbReference>
<sequence>MRNKGLIITLTVILSALCIYFLSLTLISRGVQRDAERYATQGGRLVEKQRQHYLDSVWRAPVFGPLTYKEVRQSELGLGLDLNGGMHLTLEVSPVEIVRAMSGKSKDANFNKAMAQAQQLQRTNPSTPFTTLFAQSFRQVAPNDKLARIFANTINKGAIDINSTDQQVIGEINKQLEDAIDRSFNILRTRIDKFGTSQPSIQRVKGTGRIQIELPGVDNPDRVRKLVQGQAKLEFWEVWRQDEFAPYLNQLNQVLSAKEAAAAPAAAAATTATATAAPGDTSALARQLAQKNTAAAKTDTAALAQKNVLGSLFTMPGTLGANIRDTARVNAVLHSADTRAVLPSNLTLMWGVKPDLIDGQEYLQLYAIRKSRDAEAPIGGEVISDARGDFSQQGGGAEVSMQMNPSGARKWERLTAANIGRQVAIVLDDYVYSAPVVQAEIAGGNSSISGNFTIEEAQDLASVLKAGKLPAPTRIVEEAVVGPSLGQEATNQGLYSTLGGLLIIMAFMAAYYGRAGIVADVVLLFNLFLIMGILAQFSFALTLPGIAGLLLVIAASVDANVLIFERIREEMDHGLQTKDAINKGYSRAFSAIFDANVTTLIIASILFIFGTGPVQNFAITLLIGVFTSFLSAVYISRLIIEQMVKGKETTSLTFSTFLSRNLFKNINFDIVGKRKLAYIFSTVFILIGFGLMYLQGGPNLGVDFRGGRAYVVSFDKPVVASDARDYLTKNNFAGAGTEAKTFGTDNRLRITTGYLADDESTAADDKVKTALLAGLNAKYGALKPNIESTAKVGATIADDIKRTSVLSLGLTLLAIFVYVLFRFEKWQYSMAAVVALFHDALIVIASFPIARAFGLNYEMDQVFVAAILTTIGFSMNDTIVIYDRIREYLQENKNLTFAQVVNPALNSTFSRTMITFTTVFLVMLVLYIFGGETLRSFSFAMLLGVIFGTYSSLFIAAPLILDTYGKKEKERMNTDGDAPKLNTGHEQQNPRPRSKAEYTGTIDSKDAAAGAAAADISF</sequence>
<dbReference type="GO" id="GO:0015450">
    <property type="term" value="F:protein-transporting ATPase activity"/>
    <property type="evidence" value="ECO:0007669"/>
    <property type="project" value="InterPro"/>
</dbReference>
<evidence type="ECO:0000256" key="1">
    <source>
        <dbReference type="ARBA" id="ARBA00004651"/>
    </source>
</evidence>
<keyword evidence="2 9" id="KW-0813">Transport</keyword>
<evidence type="ECO:0000256" key="8">
    <source>
        <dbReference type="ARBA" id="ARBA00023136"/>
    </source>
</evidence>
<comment type="subcellular location">
    <subcellularLocation>
        <location evidence="1 9">Cell membrane</location>
        <topology evidence="1 9">Multi-pass membrane protein</topology>
    </subcellularLocation>
</comment>
<evidence type="ECO:0000256" key="5">
    <source>
        <dbReference type="ARBA" id="ARBA00022927"/>
    </source>
</evidence>
<feature type="domain" description="Protein export membrane protein SecD/SecF C-terminal" evidence="12">
    <location>
        <begin position="783"/>
        <end position="963"/>
    </location>
</feature>
<dbReference type="Pfam" id="PF21760">
    <property type="entry name" value="SecD_1st"/>
    <property type="match status" value="1"/>
</dbReference>
<dbReference type="InterPro" id="IPR022813">
    <property type="entry name" value="SecD/SecF_arch_bac"/>
</dbReference>
<dbReference type="SUPFAM" id="SSF82866">
    <property type="entry name" value="Multidrug efflux transporter AcrB transmembrane domain"/>
    <property type="match status" value="2"/>
</dbReference>
<protein>
    <recommendedName>
        <fullName evidence="9 10">Multifunctional fusion protein</fullName>
    </recommendedName>
    <domain>
        <recommendedName>
            <fullName evidence="9">Protein translocase subunit SecD</fullName>
        </recommendedName>
    </domain>
    <domain>
        <recommendedName>
            <fullName evidence="10">Protein-export membrane protein SecF</fullName>
        </recommendedName>
    </domain>
</protein>
<evidence type="ECO:0000259" key="14">
    <source>
        <dbReference type="Pfam" id="PF22599"/>
    </source>
</evidence>
<feature type="transmembrane region" description="Helical" evidence="9">
    <location>
        <begin position="804"/>
        <end position="821"/>
    </location>
</feature>
<evidence type="ECO:0000256" key="7">
    <source>
        <dbReference type="ARBA" id="ARBA00023010"/>
    </source>
</evidence>
<keyword evidence="3 9" id="KW-1003">Cell membrane</keyword>